<keyword evidence="1" id="KW-0472">Membrane</keyword>
<reference evidence="2" key="1">
    <citation type="journal article" date="2020" name="Stud. Mycol.">
        <title>101 Dothideomycetes genomes: a test case for predicting lifestyles and emergence of pathogens.</title>
        <authorList>
            <person name="Haridas S."/>
            <person name="Albert R."/>
            <person name="Binder M."/>
            <person name="Bloem J."/>
            <person name="Labutti K."/>
            <person name="Salamov A."/>
            <person name="Andreopoulos B."/>
            <person name="Baker S."/>
            <person name="Barry K."/>
            <person name="Bills G."/>
            <person name="Bluhm B."/>
            <person name="Cannon C."/>
            <person name="Castanera R."/>
            <person name="Culley D."/>
            <person name="Daum C."/>
            <person name="Ezra D."/>
            <person name="Gonzalez J."/>
            <person name="Henrissat B."/>
            <person name="Kuo A."/>
            <person name="Liang C."/>
            <person name="Lipzen A."/>
            <person name="Lutzoni F."/>
            <person name="Magnuson J."/>
            <person name="Mondo S."/>
            <person name="Nolan M."/>
            <person name="Ohm R."/>
            <person name="Pangilinan J."/>
            <person name="Park H.-J."/>
            <person name="Ramirez L."/>
            <person name="Alfaro M."/>
            <person name="Sun H."/>
            <person name="Tritt A."/>
            <person name="Yoshinaga Y."/>
            <person name="Zwiers L.-H."/>
            <person name="Turgeon B."/>
            <person name="Goodwin S."/>
            <person name="Spatafora J."/>
            <person name="Crous P."/>
            <person name="Grigoriev I."/>
        </authorList>
    </citation>
    <scope>NUCLEOTIDE SEQUENCE</scope>
    <source>
        <strain evidence="2">CBS 207.26</strain>
    </source>
</reference>
<dbReference type="OrthoDB" id="2830640at2759"/>
<keyword evidence="1" id="KW-0812">Transmembrane</keyword>
<accession>A0A6A6DU34</accession>
<gene>
    <name evidence="2" type="ORF">K469DRAFT_751698</name>
</gene>
<dbReference type="EMBL" id="ML994644">
    <property type="protein sequence ID" value="KAF2183104.1"/>
    <property type="molecule type" value="Genomic_DNA"/>
</dbReference>
<feature type="transmembrane region" description="Helical" evidence="1">
    <location>
        <begin position="428"/>
        <end position="451"/>
    </location>
</feature>
<keyword evidence="1" id="KW-1133">Transmembrane helix</keyword>
<sequence length="474" mass="53083">MLKMDSQMLFSYGKGTFLDKLGSDETVVEVLTIHHFHAAEPVIESRPLTEPELMSWLVKSSEMPINGDKEESTGGLRLILGPAWQRITQNTDCLRFPPSHHLHNGPGDVFSKSALEKIIEELHLPEATPWLLSTHSSHFQRYCIELKGSTSPLIGFTMRKSTRGILNLDVSLSMSYNPNNGLTCGLLDGCSQSQQEFIKTQIIAHSALACHPLLLPILLTAYQRQLINTEEAKLWSLLVDVETRSGQTGAPLANPYYKSKKGKNFSIITKDALGVIQRATYSESHIKALLLGLEAVQDSILHIKTENSKSRKADMEKAGHILKERLEFISHKTKVMLGNIQFIEKRGQAQLTAVFNYIAQRDARLGRKFAQYSGQIARASKRDSSAMKSIAILTVAFLPGTFISTFFAMPLFDFSAPPGQPIIKTRFWIYWAVAVPLTLTVLAIYLTYVAYIEHKRTMEDNQQEGSEDEETSEI</sequence>
<organism evidence="2 3">
    <name type="scientific">Zopfia rhizophila CBS 207.26</name>
    <dbReference type="NCBI Taxonomy" id="1314779"/>
    <lineage>
        <taxon>Eukaryota</taxon>
        <taxon>Fungi</taxon>
        <taxon>Dikarya</taxon>
        <taxon>Ascomycota</taxon>
        <taxon>Pezizomycotina</taxon>
        <taxon>Dothideomycetes</taxon>
        <taxon>Dothideomycetes incertae sedis</taxon>
        <taxon>Zopfiaceae</taxon>
        <taxon>Zopfia</taxon>
    </lineage>
</organism>
<evidence type="ECO:0000313" key="3">
    <source>
        <dbReference type="Proteomes" id="UP000800200"/>
    </source>
</evidence>
<evidence type="ECO:0008006" key="4">
    <source>
        <dbReference type="Google" id="ProtNLM"/>
    </source>
</evidence>
<feature type="transmembrane region" description="Helical" evidence="1">
    <location>
        <begin position="390"/>
        <end position="408"/>
    </location>
</feature>
<evidence type="ECO:0000313" key="2">
    <source>
        <dbReference type="EMBL" id="KAF2183104.1"/>
    </source>
</evidence>
<dbReference type="AlphaFoldDB" id="A0A6A6DU34"/>
<dbReference type="Proteomes" id="UP000800200">
    <property type="component" value="Unassembled WGS sequence"/>
</dbReference>
<proteinExistence type="predicted"/>
<evidence type="ECO:0000256" key="1">
    <source>
        <dbReference type="SAM" id="Phobius"/>
    </source>
</evidence>
<name>A0A6A6DU34_9PEZI</name>
<dbReference type="Gene3D" id="1.20.58.340">
    <property type="entry name" value="Magnesium transport protein CorA, transmembrane region"/>
    <property type="match status" value="1"/>
</dbReference>
<keyword evidence="3" id="KW-1185">Reference proteome</keyword>
<protein>
    <recommendedName>
        <fullName evidence="4">Cora-domain-containing protein</fullName>
    </recommendedName>
</protein>